<accession>A0A1F5ZN95</accession>
<protein>
    <submittedName>
        <fullName evidence="1">Uncharacterized protein</fullName>
    </submittedName>
</protein>
<evidence type="ECO:0000313" key="2">
    <source>
        <dbReference type="Proteomes" id="UP000177383"/>
    </source>
</evidence>
<dbReference type="STRING" id="1798375.A2773_01575"/>
<proteinExistence type="predicted"/>
<evidence type="ECO:0000313" key="1">
    <source>
        <dbReference type="EMBL" id="OGG13794.1"/>
    </source>
</evidence>
<dbReference type="AlphaFoldDB" id="A0A1F5ZN95"/>
<dbReference type="EMBL" id="MFJE01000036">
    <property type="protein sequence ID" value="OGG13794.1"/>
    <property type="molecule type" value="Genomic_DNA"/>
</dbReference>
<reference evidence="1 2" key="1">
    <citation type="journal article" date="2016" name="Nat. Commun.">
        <title>Thousands of microbial genomes shed light on interconnected biogeochemical processes in an aquifer system.</title>
        <authorList>
            <person name="Anantharaman K."/>
            <person name="Brown C.T."/>
            <person name="Hug L.A."/>
            <person name="Sharon I."/>
            <person name="Castelle C.J."/>
            <person name="Probst A.J."/>
            <person name="Thomas B.C."/>
            <person name="Singh A."/>
            <person name="Wilkins M.J."/>
            <person name="Karaoz U."/>
            <person name="Brodie E.L."/>
            <person name="Williams K.H."/>
            <person name="Hubbard S.S."/>
            <person name="Banfield J.F."/>
        </authorList>
    </citation>
    <scope>NUCLEOTIDE SEQUENCE [LARGE SCALE GENOMIC DNA]</scope>
</reference>
<name>A0A1F5ZN95_9BACT</name>
<dbReference type="Proteomes" id="UP000177383">
    <property type="component" value="Unassembled WGS sequence"/>
</dbReference>
<sequence length="181" mass="21601">MDKATFLQVKRNNFAFKLSAAKYHLKMIQTVFKNNRDLIVNGKIDLHPTRPLIYHYYSLVYEIYSCFDMTLHYVNKKYDLDFESKDVQWKNEKEKTKFQRALKNKSPDVYTYIQTVVDAPWFIALKATRNYLTHNGIIPLQVEYNDTKINIINPIIDDKVLHFDLNLWGEEISKFFNDIYG</sequence>
<organism evidence="1 2">
    <name type="scientific">Candidatus Gottesmanbacteria bacterium RIFCSPHIGHO2_01_FULL_39_10</name>
    <dbReference type="NCBI Taxonomy" id="1798375"/>
    <lineage>
        <taxon>Bacteria</taxon>
        <taxon>Candidatus Gottesmaniibacteriota</taxon>
    </lineage>
</organism>
<comment type="caution">
    <text evidence="1">The sequence shown here is derived from an EMBL/GenBank/DDBJ whole genome shotgun (WGS) entry which is preliminary data.</text>
</comment>
<gene>
    <name evidence="1" type="ORF">A2773_01575</name>
</gene>